<evidence type="ECO:0000256" key="5">
    <source>
        <dbReference type="ARBA" id="ARBA00022692"/>
    </source>
</evidence>
<feature type="transmembrane region" description="Helical" evidence="10">
    <location>
        <begin position="160"/>
        <end position="180"/>
    </location>
</feature>
<dbReference type="AlphaFoldDB" id="A0A9P9HLL3"/>
<keyword evidence="4" id="KW-1003">Cell membrane</keyword>
<evidence type="ECO:0000256" key="9">
    <source>
        <dbReference type="SAM" id="MobiDB-lite"/>
    </source>
</evidence>
<dbReference type="GO" id="GO:0005886">
    <property type="term" value="C:plasma membrane"/>
    <property type="evidence" value="ECO:0007669"/>
    <property type="project" value="UniProtKB-SubCell"/>
</dbReference>
<reference evidence="12" key="1">
    <citation type="journal article" date="2021" name="Nat. Commun.">
        <title>Genetic determinants of endophytism in the Arabidopsis root mycobiome.</title>
        <authorList>
            <person name="Mesny F."/>
            <person name="Miyauchi S."/>
            <person name="Thiergart T."/>
            <person name="Pickel B."/>
            <person name="Atanasova L."/>
            <person name="Karlsson M."/>
            <person name="Huettel B."/>
            <person name="Barry K.W."/>
            <person name="Haridas S."/>
            <person name="Chen C."/>
            <person name="Bauer D."/>
            <person name="Andreopoulos W."/>
            <person name="Pangilinan J."/>
            <person name="LaButti K."/>
            <person name="Riley R."/>
            <person name="Lipzen A."/>
            <person name="Clum A."/>
            <person name="Drula E."/>
            <person name="Henrissat B."/>
            <person name="Kohler A."/>
            <person name="Grigoriev I.V."/>
            <person name="Martin F.M."/>
            <person name="Hacquard S."/>
        </authorList>
    </citation>
    <scope>NUCLEOTIDE SEQUENCE</scope>
    <source>
        <strain evidence="12">FSSC 5 MPI-SDFR-AT-0091</strain>
    </source>
</reference>
<feature type="transmembrane region" description="Helical" evidence="10">
    <location>
        <begin position="495"/>
        <end position="518"/>
    </location>
</feature>
<dbReference type="GO" id="GO:0140115">
    <property type="term" value="P:export across plasma membrane"/>
    <property type="evidence" value="ECO:0007669"/>
    <property type="project" value="UniProtKB-ARBA"/>
</dbReference>
<keyword evidence="7 10" id="KW-0472">Membrane</keyword>
<feature type="transmembrane region" description="Helical" evidence="10">
    <location>
        <begin position="440"/>
        <end position="459"/>
    </location>
</feature>
<evidence type="ECO:0000259" key="11">
    <source>
        <dbReference type="PROSITE" id="PS50850"/>
    </source>
</evidence>
<keyword evidence="5 10" id="KW-0812">Transmembrane</keyword>
<feature type="transmembrane region" description="Helical" evidence="10">
    <location>
        <begin position="120"/>
        <end position="140"/>
    </location>
</feature>
<feature type="transmembrane region" description="Helical" evidence="10">
    <location>
        <begin position="187"/>
        <end position="205"/>
    </location>
</feature>
<evidence type="ECO:0000256" key="2">
    <source>
        <dbReference type="ARBA" id="ARBA00004236"/>
    </source>
</evidence>
<dbReference type="PROSITE" id="PS50850">
    <property type="entry name" value="MFS"/>
    <property type="match status" value="1"/>
</dbReference>
<evidence type="ECO:0000256" key="8">
    <source>
        <dbReference type="ARBA" id="ARBA00023180"/>
    </source>
</evidence>
<feature type="compositionally biased region" description="Basic and acidic residues" evidence="9">
    <location>
        <begin position="31"/>
        <end position="40"/>
    </location>
</feature>
<dbReference type="CDD" id="cd17323">
    <property type="entry name" value="MFS_Tpo1_MDR_like"/>
    <property type="match status" value="1"/>
</dbReference>
<feature type="domain" description="Major facilitator superfamily (MFS) profile" evidence="11">
    <location>
        <begin position="122"/>
        <end position="554"/>
    </location>
</feature>
<feature type="transmembrane region" description="Helical" evidence="10">
    <location>
        <begin position="530"/>
        <end position="550"/>
    </location>
</feature>
<feature type="compositionally biased region" description="Low complexity" evidence="9">
    <location>
        <begin position="16"/>
        <end position="25"/>
    </location>
</feature>
<dbReference type="Gene3D" id="1.20.1250.20">
    <property type="entry name" value="MFS general substrate transporter like domains"/>
    <property type="match status" value="1"/>
</dbReference>
<feature type="transmembrane region" description="Helical" evidence="10">
    <location>
        <begin position="247"/>
        <end position="270"/>
    </location>
</feature>
<evidence type="ECO:0000256" key="1">
    <source>
        <dbReference type="ARBA" id="ARBA00004141"/>
    </source>
</evidence>
<dbReference type="EMBL" id="JAGTJS010000008">
    <property type="protein sequence ID" value="KAH7259810.1"/>
    <property type="molecule type" value="Genomic_DNA"/>
</dbReference>
<feature type="transmembrane region" description="Helical" evidence="10">
    <location>
        <begin position="386"/>
        <end position="406"/>
    </location>
</feature>
<evidence type="ECO:0000256" key="10">
    <source>
        <dbReference type="SAM" id="Phobius"/>
    </source>
</evidence>
<dbReference type="PANTHER" id="PTHR23502:SF7">
    <property type="entry name" value="DRUG_PROTON ANTIPORTER YHK8-RELATED"/>
    <property type="match status" value="1"/>
</dbReference>
<accession>A0A9P9HLL3</accession>
<evidence type="ECO:0000256" key="6">
    <source>
        <dbReference type="ARBA" id="ARBA00022989"/>
    </source>
</evidence>
<dbReference type="OrthoDB" id="3561359at2759"/>
<feature type="transmembrane region" description="Helical" evidence="10">
    <location>
        <begin position="465"/>
        <end position="488"/>
    </location>
</feature>
<protein>
    <submittedName>
        <fullName evidence="12">Major facilitator superfamily domain-containing protein</fullName>
    </submittedName>
</protein>
<proteinExistence type="inferred from homology"/>
<dbReference type="GO" id="GO:0042908">
    <property type="term" value="P:xenobiotic transport"/>
    <property type="evidence" value="ECO:0007669"/>
    <property type="project" value="UniProtKB-ARBA"/>
</dbReference>
<comment type="caution">
    <text evidence="12">The sequence shown here is derived from an EMBL/GenBank/DDBJ whole genome shotgun (WGS) entry which is preliminary data.</text>
</comment>
<dbReference type="PROSITE" id="PS00216">
    <property type="entry name" value="SUGAR_TRANSPORT_1"/>
    <property type="match status" value="1"/>
</dbReference>
<keyword evidence="6 10" id="KW-1133">Transmembrane helix</keyword>
<evidence type="ECO:0000256" key="3">
    <source>
        <dbReference type="ARBA" id="ARBA00008335"/>
    </source>
</evidence>
<feature type="region of interest" description="Disordered" evidence="9">
    <location>
        <begin position="1"/>
        <end position="40"/>
    </location>
</feature>
<organism evidence="12 13">
    <name type="scientific">Fusarium solani</name>
    <name type="common">Filamentous fungus</name>
    <dbReference type="NCBI Taxonomy" id="169388"/>
    <lineage>
        <taxon>Eukaryota</taxon>
        <taxon>Fungi</taxon>
        <taxon>Dikarya</taxon>
        <taxon>Ascomycota</taxon>
        <taxon>Pezizomycotina</taxon>
        <taxon>Sordariomycetes</taxon>
        <taxon>Hypocreomycetidae</taxon>
        <taxon>Hypocreales</taxon>
        <taxon>Nectriaceae</taxon>
        <taxon>Fusarium</taxon>
        <taxon>Fusarium solani species complex</taxon>
    </lineage>
</organism>
<dbReference type="InterPro" id="IPR011701">
    <property type="entry name" value="MFS"/>
</dbReference>
<dbReference type="InterPro" id="IPR036259">
    <property type="entry name" value="MFS_trans_sf"/>
</dbReference>
<evidence type="ECO:0000256" key="4">
    <source>
        <dbReference type="ARBA" id="ARBA00022475"/>
    </source>
</evidence>
<sequence length="565" mass="62434">MTAAEADGERVKRQGTTPATTETDTSSNMEQKSEDHAFELTRARKSTHIGPSTAPAVFYPVSQNGYRCDSYPGENNNIANGGAGTPGSWTPNDKDPFEVVFDGGDADPMSPRSMKTARKWLILSVLSGAGLCFTTASSIYSSTYAQMDAEFNCSRIVSTLGISTYMLGIGFGPMFLGPLSEFFGRRLIYLIAWTLYVLWIIPQAVAHNIATMVVARLFDGLAGSAFLAVSGGTVSDLFNRDELQAPMLFYSLVQFLGPALGPVLGGFINSHVNWRWTYYVLLIWAFIQFVLVVFLVPETYHPVILRDMARARRKKTGDDRWKAPMEKVNKSIARTIGLSLLRPFQLLIFEFMVLNLCVFSAILLGILYLFFGAFPLVFRNAHDFNLWQVGLSFLGILVGTLIAGAADPMFHGIRCCLVAHLEKKTGIQVSSEPEFRLPPAICGSFLVTIGLFTFGWTTFPHVHWIVPIIGSSIFGAGNLLVFTGIFTFLVDAYPLYAASALAANAFVRCLFAATFPLFGNQMYDKLGYQWASSLLGFLTLAMLPFPYLFFRYGKRIRGNSRFATD</sequence>
<dbReference type="GO" id="GO:0022857">
    <property type="term" value="F:transmembrane transporter activity"/>
    <property type="evidence" value="ECO:0007669"/>
    <property type="project" value="InterPro"/>
</dbReference>
<dbReference type="Pfam" id="PF07690">
    <property type="entry name" value="MFS_1"/>
    <property type="match status" value="1"/>
</dbReference>
<dbReference type="SUPFAM" id="SSF103473">
    <property type="entry name" value="MFS general substrate transporter"/>
    <property type="match status" value="1"/>
</dbReference>
<keyword evidence="13" id="KW-1185">Reference proteome</keyword>
<dbReference type="PANTHER" id="PTHR23502">
    <property type="entry name" value="MAJOR FACILITATOR SUPERFAMILY"/>
    <property type="match status" value="1"/>
</dbReference>
<keyword evidence="8" id="KW-0325">Glycoprotein</keyword>
<comment type="subcellular location">
    <subcellularLocation>
        <location evidence="2">Cell membrane</location>
    </subcellularLocation>
    <subcellularLocation>
        <location evidence="1">Membrane</location>
        <topology evidence="1">Multi-pass membrane protein</topology>
    </subcellularLocation>
</comment>
<feature type="transmembrane region" description="Helical" evidence="10">
    <location>
        <begin position="346"/>
        <end position="374"/>
    </location>
</feature>
<evidence type="ECO:0000256" key="7">
    <source>
        <dbReference type="ARBA" id="ARBA00023136"/>
    </source>
</evidence>
<dbReference type="Proteomes" id="UP000736672">
    <property type="component" value="Unassembled WGS sequence"/>
</dbReference>
<name>A0A9P9HLL3_FUSSL</name>
<feature type="transmembrane region" description="Helical" evidence="10">
    <location>
        <begin position="276"/>
        <end position="296"/>
    </location>
</feature>
<comment type="similarity">
    <text evidence="3">Belongs to the major facilitator superfamily.</text>
</comment>
<evidence type="ECO:0000313" key="12">
    <source>
        <dbReference type="EMBL" id="KAH7259810.1"/>
    </source>
</evidence>
<evidence type="ECO:0000313" key="13">
    <source>
        <dbReference type="Proteomes" id="UP000736672"/>
    </source>
</evidence>
<feature type="transmembrane region" description="Helical" evidence="10">
    <location>
        <begin position="217"/>
        <end position="235"/>
    </location>
</feature>
<dbReference type="InterPro" id="IPR020846">
    <property type="entry name" value="MFS_dom"/>
</dbReference>
<gene>
    <name evidence="12" type="ORF">B0J15DRAFT_534917</name>
</gene>
<dbReference type="FunFam" id="1.20.1250.20:FF:000082">
    <property type="entry name" value="MFS multidrug transporter, putative"/>
    <property type="match status" value="1"/>
</dbReference>
<dbReference type="InterPro" id="IPR005829">
    <property type="entry name" value="Sugar_transporter_CS"/>
</dbReference>